<comment type="similarity">
    <text evidence="1">Belongs to the short-chain dehydrogenases/reductases (SDR) family.</text>
</comment>
<dbReference type="InterPro" id="IPR002347">
    <property type="entry name" value="SDR_fam"/>
</dbReference>
<sequence>MSTSTTSETASTSQRKTALITGAAQGIGRAVALRLARDGCWVGVVDLKSQEGALTELKDEINALSQDGESRAEVIIADVTDVKSVKNMVDTAVRITGKLDIMVSNAGILKPLVPFLEAPLSDWDDVMDVNARGAYYCYRFAGEQMVKQGHGGRIVGASSVMGKKGRDMVATYSASKFAVRGLTQSAADALGKYGITVNAYAPGHIDTPMTHNTVLPSMGFTKPGEVHRTLAPKEGVLGRTGSAEEVAAWVSFIVSDGAGFITGQTVGIDGGMHFD</sequence>
<evidence type="ECO:0000313" key="3">
    <source>
        <dbReference type="EMBL" id="TFL00932.1"/>
    </source>
</evidence>
<keyword evidence="4" id="KW-1185">Reference proteome</keyword>
<dbReference type="SUPFAM" id="SSF51735">
    <property type="entry name" value="NAD(P)-binding Rossmann-fold domains"/>
    <property type="match status" value="1"/>
</dbReference>
<gene>
    <name evidence="3" type="ORF">BDV98DRAFT_530831</name>
</gene>
<protein>
    <recommendedName>
        <fullName evidence="5">Acetoin reductase family protein</fullName>
    </recommendedName>
</protein>
<dbReference type="GO" id="GO:0006633">
    <property type="term" value="P:fatty acid biosynthetic process"/>
    <property type="evidence" value="ECO:0007669"/>
    <property type="project" value="TreeGrafter"/>
</dbReference>
<dbReference type="FunFam" id="3.40.50.720:FF:000084">
    <property type="entry name" value="Short-chain dehydrogenase reductase"/>
    <property type="match status" value="1"/>
</dbReference>
<dbReference type="InterPro" id="IPR020904">
    <property type="entry name" value="Sc_DH/Rdtase_CS"/>
</dbReference>
<evidence type="ECO:0000313" key="4">
    <source>
        <dbReference type="Proteomes" id="UP000305067"/>
    </source>
</evidence>
<reference evidence="3 4" key="1">
    <citation type="journal article" date="2019" name="Nat. Ecol. Evol.">
        <title>Megaphylogeny resolves global patterns of mushroom evolution.</title>
        <authorList>
            <person name="Varga T."/>
            <person name="Krizsan K."/>
            <person name="Foldi C."/>
            <person name="Dima B."/>
            <person name="Sanchez-Garcia M."/>
            <person name="Sanchez-Ramirez S."/>
            <person name="Szollosi G.J."/>
            <person name="Szarkandi J.G."/>
            <person name="Papp V."/>
            <person name="Albert L."/>
            <person name="Andreopoulos W."/>
            <person name="Angelini C."/>
            <person name="Antonin V."/>
            <person name="Barry K.W."/>
            <person name="Bougher N.L."/>
            <person name="Buchanan P."/>
            <person name="Buyck B."/>
            <person name="Bense V."/>
            <person name="Catcheside P."/>
            <person name="Chovatia M."/>
            <person name="Cooper J."/>
            <person name="Damon W."/>
            <person name="Desjardin D."/>
            <person name="Finy P."/>
            <person name="Geml J."/>
            <person name="Haridas S."/>
            <person name="Hughes K."/>
            <person name="Justo A."/>
            <person name="Karasinski D."/>
            <person name="Kautmanova I."/>
            <person name="Kiss B."/>
            <person name="Kocsube S."/>
            <person name="Kotiranta H."/>
            <person name="LaButti K.M."/>
            <person name="Lechner B.E."/>
            <person name="Liimatainen K."/>
            <person name="Lipzen A."/>
            <person name="Lukacs Z."/>
            <person name="Mihaltcheva S."/>
            <person name="Morgado L.N."/>
            <person name="Niskanen T."/>
            <person name="Noordeloos M.E."/>
            <person name="Ohm R.A."/>
            <person name="Ortiz-Santana B."/>
            <person name="Ovrebo C."/>
            <person name="Racz N."/>
            <person name="Riley R."/>
            <person name="Savchenko A."/>
            <person name="Shiryaev A."/>
            <person name="Soop K."/>
            <person name="Spirin V."/>
            <person name="Szebenyi C."/>
            <person name="Tomsovsky M."/>
            <person name="Tulloss R.E."/>
            <person name="Uehling J."/>
            <person name="Grigoriev I.V."/>
            <person name="Vagvolgyi C."/>
            <person name="Papp T."/>
            <person name="Martin F.M."/>
            <person name="Miettinen O."/>
            <person name="Hibbett D.S."/>
            <person name="Nagy L.G."/>
        </authorList>
    </citation>
    <scope>NUCLEOTIDE SEQUENCE [LARGE SCALE GENOMIC DNA]</scope>
    <source>
        <strain evidence="3 4">CBS 309.79</strain>
    </source>
</reference>
<dbReference type="GO" id="GO:0016616">
    <property type="term" value="F:oxidoreductase activity, acting on the CH-OH group of donors, NAD or NADP as acceptor"/>
    <property type="evidence" value="ECO:0007669"/>
    <property type="project" value="TreeGrafter"/>
</dbReference>
<dbReference type="OrthoDB" id="498125at2759"/>
<accession>A0A5C3QGR9</accession>
<evidence type="ECO:0000256" key="2">
    <source>
        <dbReference type="ARBA" id="ARBA00022857"/>
    </source>
</evidence>
<dbReference type="AlphaFoldDB" id="A0A5C3QGR9"/>
<dbReference type="PANTHER" id="PTHR42760">
    <property type="entry name" value="SHORT-CHAIN DEHYDROGENASES/REDUCTASES FAMILY MEMBER"/>
    <property type="match status" value="1"/>
</dbReference>
<dbReference type="Pfam" id="PF13561">
    <property type="entry name" value="adh_short_C2"/>
    <property type="match status" value="1"/>
</dbReference>
<evidence type="ECO:0000256" key="1">
    <source>
        <dbReference type="ARBA" id="ARBA00006484"/>
    </source>
</evidence>
<proteinExistence type="inferred from homology"/>
<dbReference type="GO" id="GO:0048038">
    <property type="term" value="F:quinone binding"/>
    <property type="evidence" value="ECO:0007669"/>
    <property type="project" value="TreeGrafter"/>
</dbReference>
<dbReference type="EMBL" id="ML178827">
    <property type="protein sequence ID" value="TFL00932.1"/>
    <property type="molecule type" value="Genomic_DNA"/>
</dbReference>
<dbReference type="Proteomes" id="UP000305067">
    <property type="component" value="Unassembled WGS sequence"/>
</dbReference>
<dbReference type="PROSITE" id="PS00061">
    <property type="entry name" value="ADH_SHORT"/>
    <property type="match status" value="1"/>
</dbReference>
<evidence type="ECO:0008006" key="5">
    <source>
        <dbReference type="Google" id="ProtNLM"/>
    </source>
</evidence>
<name>A0A5C3QGR9_9AGAR</name>
<dbReference type="PANTHER" id="PTHR42760:SF121">
    <property type="entry name" value="3-OXOACYL-(ACYL-CARRIER-PROTEIN) REDUCTASE"/>
    <property type="match status" value="1"/>
</dbReference>
<keyword evidence="2" id="KW-0521">NADP</keyword>
<dbReference type="InterPro" id="IPR036291">
    <property type="entry name" value="NAD(P)-bd_dom_sf"/>
</dbReference>
<dbReference type="PRINTS" id="PR00081">
    <property type="entry name" value="GDHRDH"/>
</dbReference>
<organism evidence="3 4">
    <name type="scientific">Pterulicium gracile</name>
    <dbReference type="NCBI Taxonomy" id="1884261"/>
    <lineage>
        <taxon>Eukaryota</taxon>
        <taxon>Fungi</taxon>
        <taxon>Dikarya</taxon>
        <taxon>Basidiomycota</taxon>
        <taxon>Agaricomycotina</taxon>
        <taxon>Agaricomycetes</taxon>
        <taxon>Agaricomycetidae</taxon>
        <taxon>Agaricales</taxon>
        <taxon>Pleurotineae</taxon>
        <taxon>Pterulaceae</taxon>
        <taxon>Pterulicium</taxon>
    </lineage>
</organism>
<dbReference type="STRING" id="1884261.A0A5C3QGR9"/>
<dbReference type="Gene3D" id="3.40.50.720">
    <property type="entry name" value="NAD(P)-binding Rossmann-like Domain"/>
    <property type="match status" value="1"/>
</dbReference>
<dbReference type="PRINTS" id="PR00080">
    <property type="entry name" value="SDRFAMILY"/>
</dbReference>